<dbReference type="EMBL" id="VSRR010000583">
    <property type="protein sequence ID" value="MPC17366.1"/>
    <property type="molecule type" value="Genomic_DNA"/>
</dbReference>
<comment type="caution">
    <text evidence="3">The sequence shown here is derived from an EMBL/GenBank/DDBJ whole genome shotgun (WGS) entry which is preliminary data.</text>
</comment>
<dbReference type="Proteomes" id="UP000324222">
    <property type="component" value="Unassembled WGS sequence"/>
</dbReference>
<evidence type="ECO:0000256" key="2">
    <source>
        <dbReference type="SAM" id="SignalP"/>
    </source>
</evidence>
<organism evidence="3 4">
    <name type="scientific">Portunus trituberculatus</name>
    <name type="common">Swimming crab</name>
    <name type="synonym">Neptunus trituberculatus</name>
    <dbReference type="NCBI Taxonomy" id="210409"/>
    <lineage>
        <taxon>Eukaryota</taxon>
        <taxon>Metazoa</taxon>
        <taxon>Ecdysozoa</taxon>
        <taxon>Arthropoda</taxon>
        <taxon>Crustacea</taxon>
        <taxon>Multicrustacea</taxon>
        <taxon>Malacostraca</taxon>
        <taxon>Eumalacostraca</taxon>
        <taxon>Eucarida</taxon>
        <taxon>Decapoda</taxon>
        <taxon>Pleocyemata</taxon>
        <taxon>Brachyura</taxon>
        <taxon>Eubrachyura</taxon>
        <taxon>Portunoidea</taxon>
        <taxon>Portunidae</taxon>
        <taxon>Portuninae</taxon>
        <taxon>Portunus</taxon>
    </lineage>
</organism>
<dbReference type="AlphaFoldDB" id="A0A5B7D839"/>
<feature type="signal peptide" evidence="2">
    <location>
        <begin position="1"/>
        <end position="22"/>
    </location>
</feature>
<keyword evidence="4" id="KW-1185">Reference proteome</keyword>
<feature type="region of interest" description="Disordered" evidence="1">
    <location>
        <begin position="120"/>
        <end position="159"/>
    </location>
</feature>
<evidence type="ECO:0000313" key="4">
    <source>
        <dbReference type="Proteomes" id="UP000324222"/>
    </source>
</evidence>
<sequence length="159" mass="16290">MMRSFSRSRFLVFLLGPTDTLAFIRSSFTSGAGRGVAGPDIGSTLKPELNVLSFLSTSLGGDDGRGYSGHGPHASHQRPVCKWQAGVGLGVHEIVILRGCGLHGLWPNDLGCYGGLGPGPGGGDGSSAEVSLPAVAEAPPLEQPGMSPGCYPPKPSPRP</sequence>
<evidence type="ECO:0008006" key="5">
    <source>
        <dbReference type="Google" id="ProtNLM"/>
    </source>
</evidence>
<feature type="compositionally biased region" description="Pro residues" evidence="1">
    <location>
        <begin position="150"/>
        <end position="159"/>
    </location>
</feature>
<proteinExistence type="predicted"/>
<accession>A0A5B7D839</accession>
<keyword evidence="2" id="KW-0732">Signal</keyword>
<protein>
    <recommendedName>
        <fullName evidence="5">Secreted protein</fullName>
    </recommendedName>
</protein>
<feature type="chain" id="PRO_5022942540" description="Secreted protein" evidence="2">
    <location>
        <begin position="23"/>
        <end position="159"/>
    </location>
</feature>
<evidence type="ECO:0000256" key="1">
    <source>
        <dbReference type="SAM" id="MobiDB-lite"/>
    </source>
</evidence>
<evidence type="ECO:0000313" key="3">
    <source>
        <dbReference type="EMBL" id="MPC17366.1"/>
    </source>
</evidence>
<name>A0A5B7D839_PORTR</name>
<gene>
    <name evidence="3" type="ORF">E2C01_010217</name>
</gene>
<reference evidence="3 4" key="1">
    <citation type="submission" date="2019-05" db="EMBL/GenBank/DDBJ databases">
        <title>Another draft genome of Portunus trituberculatus and its Hox gene families provides insights of decapod evolution.</title>
        <authorList>
            <person name="Jeong J.-H."/>
            <person name="Song I."/>
            <person name="Kim S."/>
            <person name="Choi T."/>
            <person name="Kim D."/>
            <person name="Ryu S."/>
            <person name="Kim W."/>
        </authorList>
    </citation>
    <scope>NUCLEOTIDE SEQUENCE [LARGE SCALE GENOMIC DNA]</scope>
    <source>
        <tissue evidence="3">Muscle</tissue>
    </source>
</reference>